<dbReference type="RefSeq" id="XP_019616054.1">
    <property type="nucleotide sequence ID" value="XM_019760495.1"/>
</dbReference>
<proteinExistence type="inferred from homology"/>
<dbReference type="FunFam" id="3.40.630.10:FF:000026">
    <property type="entry name" value="Carboxypeptidase D"/>
    <property type="match status" value="1"/>
</dbReference>
<dbReference type="SMART" id="SM00631">
    <property type="entry name" value="Zn_pept"/>
    <property type="match status" value="3"/>
</dbReference>
<accession>A0A6P4Y067</accession>
<evidence type="ECO:0000256" key="2">
    <source>
        <dbReference type="ARBA" id="ARBA00005988"/>
    </source>
</evidence>
<keyword evidence="7" id="KW-0862">Zinc</keyword>
<dbReference type="PROSITE" id="PS00132">
    <property type="entry name" value="CARBOXYPEPT_ZN_1"/>
    <property type="match status" value="2"/>
</dbReference>
<dbReference type="CDD" id="cd03858">
    <property type="entry name" value="M14_CP_N-E_like"/>
    <property type="match status" value="2"/>
</dbReference>
<dbReference type="PROSITE" id="PS00133">
    <property type="entry name" value="CARBOXYPEPT_ZN_2"/>
    <property type="match status" value="2"/>
</dbReference>
<dbReference type="SUPFAM" id="SSF49464">
    <property type="entry name" value="Carboxypeptidase regulatory domain-like"/>
    <property type="match status" value="4"/>
</dbReference>
<dbReference type="CDD" id="cd11308">
    <property type="entry name" value="Peptidase_M14NE-CP-C_like"/>
    <property type="match status" value="3"/>
</dbReference>
<evidence type="ECO:0000256" key="9">
    <source>
        <dbReference type="ARBA" id="ARBA00023180"/>
    </source>
</evidence>
<dbReference type="PANTHER" id="PTHR11532">
    <property type="entry name" value="PROTEASE M14 CARBOXYPEPTIDASE"/>
    <property type="match status" value="1"/>
</dbReference>
<protein>
    <submittedName>
        <fullName evidence="15">Carboxypeptidase D-like</fullName>
    </submittedName>
</protein>
<evidence type="ECO:0000256" key="5">
    <source>
        <dbReference type="ARBA" id="ARBA00022723"/>
    </source>
</evidence>
<evidence type="ECO:0000256" key="6">
    <source>
        <dbReference type="ARBA" id="ARBA00022801"/>
    </source>
</evidence>
<keyword evidence="11" id="KW-0812">Transmembrane</keyword>
<comment type="cofactor">
    <cofactor evidence="1">
        <name>Zn(2+)</name>
        <dbReference type="ChEBI" id="CHEBI:29105"/>
    </cofactor>
</comment>
<evidence type="ECO:0000256" key="7">
    <source>
        <dbReference type="ARBA" id="ARBA00022833"/>
    </source>
</evidence>
<dbReference type="InterPro" id="IPR057246">
    <property type="entry name" value="CARBOXYPEPT_ZN_1"/>
</dbReference>
<dbReference type="Proteomes" id="UP000515135">
    <property type="component" value="Unplaced"/>
</dbReference>
<dbReference type="CDD" id="cd03868">
    <property type="entry name" value="M14_CPD_I"/>
    <property type="match status" value="1"/>
</dbReference>
<evidence type="ECO:0000256" key="4">
    <source>
        <dbReference type="ARBA" id="ARBA00022670"/>
    </source>
</evidence>
<dbReference type="InterPro" id="IPR000834">
    <property type="entry name" value="Peptidase_M14"/>
</dbReference>
<keyword evidence="14" id="KW-1185">Reference proteome</keyword>
<keyword evidence="12" id="KW-0732">Signal</keyword>
<dbReference type="PANTHER" id="PTHR11532:SF73">
    <property type="entry name" value="CARBOXYPEPTIDASE D"/>
    <property type="match status" value="1"/>
</dbReference>
<dbReference type="InterPro" id="IPR008969">
    <property type="entry name" value="CarboxyPept-like_regulatory"/>
</dbReference>
<feature type="domain" description="Peptidase M14" evidence="13">
    <location>
        <begin position="1184"/>
        <end position="1474"/>
    </location>
</feature>
<feature type="transmembrane region" description="Helical" evidence="11">
    <location>
        <begin position="1564"/>
        <end position="1587"/>
    </location>
</feature>
<feature type="domain" description="Peptidase M14" evidence="13">
    <location>
        <begin position="817"/>
        <end position="1100"/>
    </location>
</feature>
<evidence type="ECO:0000256" key="3">
    <source>
        <dbReference type="ARBA" id="ARBA00022645"/>
    </source>
</evidence>
<dbReference type="Pfam" id="PF00246">
    <property type="entry name" value="Peptidase_M14"/>
    <property type="match status" value="5"/>
</dbReference>
<evidence type="ECO:0000256" key="11">
    <source>
        <dbReference type="SAM" id="Phobius"/>
    </source>
</evidence>
<feature type="chain" id="PRO_5028073500" evidence="12">
    <location>
        <begin position="26"/>
        <end position="1642"/>
    </location>
</feature>
<evidence type="ECO:0000313" key="15">
    <source>
        <dbReference type="RefSeq" id="XP_019616054.1"/>
    </source>
</evidence>
<organism evidence="14 15">
    <name type="scientific">Branchiostoma belcheri</name>
    <name type="common">Amphioxus</name>
    <dbReference type="NCBI Taxonomy" id="7741"/>
    <lineage>
        <taxon>Eukaryota</taxon>
        <taxon>Metazoa</taxon>
        <taxon>Chordata</taxon>
        <taxon>Cephalochordata</taxon>
        <taxon>Leptocardii</taxon>
        <taxon>Amphioxiformes</taxon>
        <taxon>Branchiostomatidae</taxon>
        <taxon>Branchiostoma</taxon>
    </lineage>
</organism>
<keyword evidence="8" id="KW-0482">Metalloprotease</keyword>
<dbReference type="GO" id="GO:0006518">
    <property type="term" value="P:peptide metabolic process"/>
    <property type="evidence" value="ECO:0007669"/>
    <property type="project" value="TreeGrafter"/>
</dbReference>
<dbReference type="InterPro" id="IPR057247">
    <property type="entry name" value="CARBOXYPEPT_ZN_2"/>
</dbReference>
<keyword evidence="11" id="KW-1133">Transmembrane helix</keyword>
<name>A0A6P4Y067_BRABE</name>
<dbReference type="PRINTS" id="PR00765">
    <property type="entry name" value="CRBOXYPTASEA"/>
</dbReference>
<feature type="signal peptide" evidence="12">
    <location>
        <begin position="1"/>
        <end position="25"/>
    </location>
</feature>
<comment type="similarity">
    <text evidence="2 10">Belongs to the peptidase M14 family.</text>
</comment>
<dbReference type="OrthoDB" id="10249045at2759"/>
<reference evidence="15" key="1">
    <citation type="submission" date="2025-08" db="UniProtKB">
        <authorList>
            <consortium name="RefSeq"/>
        </authorList>
    </citation>
    <scope>IDENTIFICATION</scope>
    <source>
        <tissue evidence="15">Gonad</tissue>
    </source>
</reference>
<dbReference type="PROSITE" id="PS52035">
    <property type="entry name" value="PEPTIDASE_M14"/>
    <property type="match status" value="4"/>
</dbReference>
<feature type="active site" description="Proton donor/acceptor" evidence="10">
    <location>
        <position position="299"/>
    </location>
</feature>
<feature type="active site" description="Proton donor/acceptor" evidence="10">
    <location>
        <position position="694"/>
    </location>
</feature>
<dbReference type="GO" id="GO:0016485">
    <property type="term" value="P:protein processing"/>
    <property type="evidence" value="ECO:0007669"/>
    <property type="project" value="TreeGrafter"/>
</dbReference>
<dbReference type="GO" id="GO:0005615">
    <property type="term" value="C:extracellular space"/>
    <property type="evidence" value="ECO:0007669"/>
    <property type="project" value="TreeGrafter"/>
</dbReference>
<dbReference type="Gene3D" id="2.60.40.1120">
    <property type="entry name" value="Carboxypeptidase-like, regulatory domain"/>
    <property type="match status" value="4"/>
</dbReference>
<keyword evidence="4" id="KW-0645">Protease</keyword>
<keyword evidence="11" id="KW-0472">Membrane</keyword>
<evidence type="ECO:0000256" key="10">
    <source>
        <dbReference type="PROSITE-ProRule" id="PRU01379"/>
    </source>
</evidence>
<dbReference type="GO" id="GO:0008270">
    <property type="term" value="F:zinc ion binding"/>
    <property type="evidence" value="ECO:0007669"/>
    <property type="project" value="InterPro"/>
</dbReference>
<evidence type="ECO:0000256" key="8">
    <source>
        <dbReference type="ARBA" id="ARBA00023049"/>
    </source>
</evidence>
<dbReference type="Gene3D" id="3.40.630.10">
    <property type="entry name" value="Zn peptidases"/>
    <property type="match status" value="4"/>
</dbReference>
<keyword evidence="6" id="KW-0378">Hydrolase</keyword>
<dbReference type="InterPro" id="IPR050753">
    <property type="entry name" value="Peptidase_M14_domain"/>
</dbReference>
<keyword evidence="9" id="KW-0325">Glycoprotein</keyword>
<comment type="caution">
    <text evidence="10">Lacks conserved residue(s) required for the propagation of feature annotation.</text>
</comment>
<dbReference type="GeneID" id="109463635"/>
<dbReference type="GO" id="GO:0004181">
    <property type="term" value="F:metallocarboxypeptidase activity"/>
    <property type="evidence" value="ECO:0007669"/>
    <property type="project" value="InterPro"/>
</dbReference>
<dbReference type="Pfam" id="PF13620">
    <property type="entry name" value="CarboxypepD_reg"/>
    <property type="match status" value="4"/>
</dbReference>
<evidence type="ECO:0000313" key="14">
    <source>
        <dbReference type="Proteomes" id="UP000515135"/>
    </source>
</evidence>
<evidence type="ECO:0000259" key="13">
    <source>
        <dbReference type="PROSITE" id="PS52035"/>
    </source>
</evidence>
<dbReference type="SUPFAM" id="SSF53187">
    <property type="entry name" value="Zn-dependent exopeptidases"/>
    <property type="match status" value="4"/>
</dbReference>
<dbReference type="KEGG" id="bbel:109463635"/>
<keyword evidence="3" id="KW-0121">Carboxypeptidase</keyword>
<keyword evidence="5" id="KW-0479">Metal-binding</keyword>
<feature type="domain" description="Peptidase M14" evidence="13">
    <location>
        <begin position="435"/>
        <end position="724"/>
    </location>
</feature>
<dbReference type="FunFam" id="2.60.40.1120:FF:000004">
    <property type="entry name" value="Carboxypeptidase E"/>
    <property type="match status" value="1"/>
</dbReference>
<evidence type="ECO:0000256" key="1">
    <source>
        <dbReference type="ARBA" id="ARBA00001947"/>
    </source>
</evidence>
<dbReference type="FunFam" id="3.40.630.10:FF:000020">
    <property type="entry name" value="Carboxypeptidase D"/>
    <property type="match status" value="2"/>
</dbReference>
<feature type="domain" description="Peptidase M14" evidence="13">
    <location>
        <begin position="38"/>
        <end position="329"/>
    </location>
</feature>
<gene>
    <name evidence="15" type="primary">LOC109463635</name>
</gene>
<sequence>MAGSWAVLGRAVVTFLLFLPVSVNLEGLLVRREIDTTHYHDFVDMSAQLQDYANRYPHITRLFSIGQSVQGRDLWVMQVTDRPDQTEPGEPQVKLVGNMHGNEAISREVLIFLIQYLCEKYGQDDQVTQLVDTTNIFIMPSMNPDGFERAKEGQCGGTLGRENANGVDLNRNFPDQFSSKSYLDSNFEPETVHMMKWVMENKFVLSGNFHGGDLVASYPFDDSARHGDGIYSKAPDDDVFKHLAHVYANSHLTMHNNRGCDMWEHFQDGITNGAKWYDVPGGMQDFNYLYSNCFEITLELSCCKYPTADHLEQEWDNNRPALLAYLAEAHKGVKGFVTSSDTNQGIENATITVVGIDHNVTTASHGDFWRLLVPGTYTIIASAQGYTSETFTDVTVEADQATELNFTLHAVGVQQTPPVTTLSSIQQPEDTPQIKHHNYQQMKEFMTKFAKTYPDITRMYSIGQSVEGRDLLVMEISDQPGVHEPGEAEFKYIGNMHGNEVVGREVLLLLIQLLCENYGKDADLTALVDSTRIHILPSMNPDGYEIAQEGDVRGLTGRTNANGVDLNRNFPDQYFGVENSQPETTAVMEWAKRVHFVLSASLHGGNLVADYPFDDSPKGHAVYSKCPDDAIFQQLAKSYSMAHPTMHNGHPCDDIKPDEYFQDGITNGAAWYNVPGVMQDWVYLNTDDFEVAIELGCVKFPYGSDLPEYWQANKEALVEFIKQVHKGVKGFVLTTDGSGISGASITVHGINHTVTSAAGGDYWRLLVPGTYQITATAEGYPSVTQEVTVGEGDATQLNFTLQTWSEENDYSLPNEPSYSTNNDLVKIVKKYSKEHRGIIKIEEMSNKNVVDVEIFGQLARRKRDGDDITRVQPHVALIGGLNGDEPIGREILTRLIRHLVEGYDRDERIRELVDNTHIHVMPAVDLSFFSQAVEGDCTGEQYTGTRLHDRFTLDSQAEVPQVATVKDWFEKHKFDLALSLEAGGLVMRFPLDYPREGLSIADGATTQDNLMFQEIAREYAENNPAMQEGSSCNNKTFHEGISVGASFKETQNTLLDYAYIKEHVSMLAAHVSCCKYPAREDVPKIWRENLEPLLGFLSQARQGVHAMVQDQEGSPVPGAMLFIEGDPRNISVNTEKGTFKMLPLGQHRLRVEAEGFSSETKQVHVEDGQTRQLEFVLVREETLTYHGYEDMQQMLTDVTKQFPNITKLYSIGETVSLRRLWVLEISKTPGTHQPGQPEVKFVGNVHGNEVIGRELLLAFINHLCSNYGYDDDITKLIDTTRIHILPSLNPDGASCSTEGTCEGDKCRGNSNKVDLNTDFPSGSRNLSAGVLQPESLAVIAWMEDHPFVLSVSLFAGQLVATYPYDYQTGSAEASLTPDDDIFRTLAAAYADSHPTMHLSSSTPCPESDTVFPEGITNGARMDSHGGSMQDYNYNYHSCMEIAVWVSCCKHPFSSELDQLWRDNSKSLLNMLKQVHTGVKGFVRTTDGTAVPGASIRVDGRGSVVATAADGDYWRLLAPGEYVIRADMEGYQQGTRKVIVTSGAAKEVHFILSKKYHIFGMSPTIIIIAAAVSMMAIVCTAVVICRLCRTPAYSYSKLGTSEYGDTILMNKLKTDASQKSLLQDHEYHDDLSGSEDDTIYWKR</sequence>
<evidence type="ECO:0000256" key="12">
    <source>
        <dbReference type="SAM" id="SignalP"/>
    </source>
</evidence>